<accession>A0A6A5A9Z6</accession>
<dbReference type="GO" id="GO:0071203">
    <property type="term" value="C:WASH complex"/>
    <property type="evidence" value="ECO:0007669"/>
    <property type="project" value="InterPro"/>
</dbReference>
<name>A0A6A5A9Z6_APHAT</name>
<sequence length="129" mass="14380">MDILKGAAQSVVYAFTSCVDASYSRRLRAESFESEAPFLEMRDKATVTSSSSNNVHHLLSTPMDKYSRMVQAGVPTEKVKLKMSMEGIDPQLLDHAAAQSHETSLYPMQSAHRPLQPHQSQHQFPTMSV</sequence>
<dbReference type="InterPro" id="IPR019309">
    <property type="entry name" value="WASHC3"/>
</dbReference>
<evidence type="ECO:0000313" key="2">
    <source>
        <dbReference type="Proteomes" id="UP000469452"/>
    </source>
</evidence>
<dbReference type="Proteomes" id="UP000469452">
    <property type="component" value="Unassembled WGS sequence"/>
</dbReference>
<protein>
    <submittedName>
        <fullName evidence="1">Uncharacterized protein</fullName>
    </submittedName>
</protein>
<comment type="caution">
    <text evidence="1">The sequence shown here is derived from an EMBL/GenBank/DDBJ whole genome shotgun (WGS) entry which is preliminary data.</text>
</comment>
<evidence type="ECO:0000313" key="1">
    <source>
        <dbReference type="EMBL" id="KAF0747428.1"/>
    </source>
</evidence>
<gene>
    <name evidence="1" type="ORF">AaE_007732</name>
</gene>
<proteinExistence type="predicted"/>
<reference evidence="1 2" key="1">
    <citation type="submission" date="2019-06" db="EMBL/GenBank/DDBJ databases">
        <title>Genomics analysis of Aphanomyces spp. identifies a new class of oomycete effector associated with host adaptation.</title>
        <authorList>
            <person name="Gaulin E."/>
        </authorList>
    </citation>
    <scope>NUCLEOTIDE SEQUENCE [LARGE SCALE GENOMIC DNA]</scope>
    <source>
        <strain evidence="1 2">E</strain>
    </source>
</reference>
<dbReference type="Pfam" id="PF10152">
    <property type="entry name" value="CCDC53"/>
    <property type="match status" value="1"/>
</dbReference>
<organism evidence="1 2">
    <name type="scientific">Aphanomyces astaci</name>
    <name type="common">Crayfish plague agent</name>
    <dbReference type="NCBI Taxonomy" id="112090"/>
    <lineage>
        <taxon>Eukaryota</taxon>
        <taxon>Sar</taxon>
        <taxon>Stramenopiles</taxon>
        <taxon>Oomycota</taxon>
        <taxon>Saprolegniomycetes</taxon>
        <taxon>Saprolegniales</taxon>
        <taxon>Verrucalvaceae</taxon>
        <taxon>Aphanomyces</taxon>
    </lineage>
</organism>
<dbReference type="PROSITE" id="PS51257">
    <property type="entry name" value="PROKAR_LIPOPROTEIN"/>
    <property type="match status" value="1"/>
</dbReference>
<dbReference type="VEuPathDB" id="FungiDB:H257_09920"/>
<dbReference type="EMBL" id="VJMI01013579">
    <property type="protein sequence ID" value="KAF0747428.1"/>
    <property type="molecule type" value="Genomic_DNA"/>
</dbReference>
<dbReference type="AlphaFoldDB" id="A0A6A5A9Z6"/>